<keyword evidence="4" id="KW-0732">Signal</keyword>
<name>A0A6P2BNL0_9ACTN</name>
<dbReference type="Pfam" id="PF00496">
    <property type="entry name" value="SBP_bac_5"/>
    <property type="match status" value="1"/>
</dbReference>
<evidence type="ECO:0000256" key="3">
    <source>
        <dbReference type="ARBA" id="ARBA00022448"/>
    </source>
</evidence>
<evidence type="ECO:0000313" key="6">
    <source>
        <dbReference type="EMBL" id="TVY99743.1"/>
    </source>
</evidence>
<dbReference type="PANTHER" id="PTHR30290:SF10">
    <property type="entry name" value="PERIPLASMIC OLIGOPEPTIDE-BINDING PROTEIN-RELATED"/>
    <property type="match status" value="1"/>
</dbReference>
<dbReference type="Proteomes" id="UP000460272">
    <property type="component" value="Unassembled WGS sequence"/>
</dbReference>
<dbReference type="Gene3D" id="3.90.76.10">
    <property type="entry name" value="Dipeptide-binding Protein, Domain 1"/>
    <property type="match status" value="1"/>
</dbReference>
<reference evidence="6 7" key="1">
    <citation type="submission" date="2018-11" db="EMBL/GenBank/DDBJ databases">
        <title>Trebonia kvetii gen.nov., sp.nov., a novel acidophilic actinobacterium, and proposal of the new actinobacterial family Treboniaceae fam. nov.</title>
        <authorList>
            <person name="Rapoport D."/>
            <person name="Sagova-Mareckova M."/>
            <person name="Sedlacek I."/>
            <person name="Provaznik J."/>
            <person name="Kralova S."/>
            <person name="Pavlinic D."/>
            <person name="Benes V."/>
            <person name="Kopecky J."/>
        </authorList>
    </citation>
    <scope>NUCLEOTIDE SEQUENCE [LARGE SCALE GENOMIC DNA]</scope>
    <source>
        <strain evidence="6 7">15Tr583</strain>
    </source>
</reference>
<dbReference type="AlphaFoldDB" id="A0A6P2BNL0"/>
<dbReference type="Gene3D" id="3.10.105.10">
    <property type="entry name" value="Dipeptide-binding Protein, Domain 3"/>
    <property type="match status" value="1"/>
</dbReference>
<dbReference type="GO" id="GO:0030313">
    <property type="term" value="C:cell envelope"/>
    <property type="evidence" value="ECO:0007669"/>
    <property type="project" value="UniProtKB-SubCell"/>
</dbReference>
<dbReference type="Gene3D" id="3.40.190.10">
    <property type="entry name" value="Periplasmic binding protein-like II"/>
    <property type="match status" value="1"/>
</dbReference>
<accession>A0A6P2BNL0</accession>
<dbReference type="GO" id="GO:0015833">
    <property type="term" value="P:peptide transport"/>
    <property type="evidence" value="ECO:0007669"/>
    <property type="project" value="TreeGrafter"/>
</dbReference>
<comment type="subcellular location">
    <subcellularLocation>
        <location evidence="1">Cell envelope</location>
    </subcellularLocation>
</comment>
<dbReference type="InterPro" id="IPR000914">
    <property type="entry name" value="SBP_5_dom"/>
</dbReference>
<keyword evidence="7" id="KW-1185">Reference proteome</keyword>
<dbReference type="CDD" id="cd08512">
    <property type="entry name" value="PBP2_NikA_DppA_OppA_like_7"/>
    <property type="match status" value="1"/>
</dbReference>
<evidence type="ECO:0000313" key="7">
    <source>
        <dbReference type="Proteomes" id="UP000460272"/>
    </source>
</evidence>
<dbReference type="InterPro" id="IPR030678">
    <property type="entry name" value="Peptide/Ni-bd"/>
</dbReference>
<keyword evidence="3" id="KW-0813">Transport</keyword>
<dbReference type="InterPro" id="IPR039424">
    <property type="entry name" value="SBP_5"/>
</dbReference>
<dbReference type="GO" id="GO:1904680">
    <property type="term" value="F:peptide transmembrane transporter activity"/>
    <property type="evidence" value="ECO:0007669"/>
    <property type="project" value="TreeGrafter"/>
</dbReference>
<comment type="caution">
    <text evidence="6">The sequence shown here is derived from an EMBL/GenBank/DDBJ whole genome shotgun (WGS) entry which is preliminary data.</text>
</comment>
<feature type="domain" description="Solute-binding protein family 5" evidence="5">
    <location>
        <begin position="66"/>
        <end position="426"/>
    </location>
</feature>
<evidence type="ECO:0000256" key="2">
    <source>
        <dbReference type="ARBA" id="ARBA00005695"/>
    </source>
</evidence>
<dbReference type="SUPFAM" id="SSF53850">
    <property type="entry name" value="Periplasmic binding protein-like II"/>
    <property type="match status" value="1"/>
</dbReference>
<sequence length="512" mass="56055">MSLLDACGAGSSSPATAGGGTTAVLNMPFLEDMQVPDPDIMYEGEGVQVMHAVYDGLAQYKPGTNEPVPLLAESWEISTDQLTYTFKLRPNVKFHDGTIADAASWVAGFKRRAAINQGPAYMVAGIKEAVAKDPTTLVVHLKTPNNAFLHYLACPWHPFAVSPTAVRKHAVGGDLAQKWLQTHDAGTGAYTIKEFVPGNYYLLEKFPGYWGGDVAYDQIRITITPSVSTQELQLQQGQFDVITKGLPIPDVLKYQKNPDYEVPVTLGGTGNAIWINPNKPMFADRKLRQALVQAIDRTPVVQTSYGGLVPVQKGFWIDKLFPPNLDPISDTFDTAPLQALVAKLPDKNVDLAWGADGGAPVQQMAELVQTQLAAVGLNVTVRQLPTAQVFDLANQPQAKRPDLFIDWLGGDALHLDTVLRIMLRTGAKPLNLFSFTYPELDKLMDEAILQPTTDKMNAMYVEATKFVMDQAIFVPLCSQPFPIIARNYLTGIVQDSDLPEVIYADKIGRKLS</sequence>
<evidence type="ECO:0000256" key="1">
    <source>
        <dbReference type="ARBA" id="ARBA00004196"/>
    </source>
</evidence>
<dbReference type="GO" id="GO:0042597">
    <property type="term" value="C:periplasmic space"/>
    <property type="evidence" value="ECO:0007669"/>
    <property type="project" value="UniProtKB-ARBA"/>
</dbReference>
<organism evidence="6 7">
    <name type="scientific">Trebonia kvetii</name>
    <dbReference type="NCBI Taxonomy" id="2480626"/>
    <lineage>
        <taxon>Bacteria</taxon>
        <taxon>Bacillati</taxon>
        <taxon>Actinomycetota</taxon>
        <taxon>Actinomycetes</taxon>
        <taxon>Streptosporangiales</taxon>
        <taxon>Treboniaceae</taxon>
        <taxon>Trebonia</taxon>
    </lineage>
</organism>
<dbReference type="GO" id="GO:0043190">
    <property type="term" value="C:ATP-binding cassette (ABC) transporter complex"/>
    <property type="evidence" value="ECO:0007669"/>
    <property type="project" value="InterPro"/>
</dbReference>
<comment type="similarity">
    <text evidence="2">Belongs to the bacterial solute-binding protein 5 family.</text>
</comment>
<evidence type="ECO:0000259" key="5">
    <source>
        <dbReference type="Pfam" id="PF00496"/>
    </source>
</evidence>
<evidence type="ECO:0000256" key="4">
    <source>
        <dbReference type="ARBA" id="ARBA00022729"/>
    </source>
</evidence>
<gene>
    <name evidence="6" type="ORF">EAS64_41090</name>
</gene>
<protein>
    <submittedName>
        <fullName evidence="6">ABC transporter substrate-binding protein</fullName>
    </submittedName>
</protein>
<dbReference type="PANTHER" id="PTHR30290">
    <property type="entry name" value="PERIPLASMIC BINDING COMPONENT OF ABC TRANSPORTER"/>
    <property type="match status" value="1"/>
</dbReference>
<dbReference type="PIRSF" id="PIRSF002741">
    <property type="entry name" value="MppA"/>
    <property type="match status" value="1"/>
</dbReference>
<dbReference type="EMBL" id="RPFW01000012">
    <property type="protein sequence ID" value="TVY99743.1"/>
    <property type="molecule type" value="Genomic_DNA"/>
</dbReference>
<dbReference type="OrthoDB" id="9046151at2"/>
<proteinExistence type="inferred from homology"/>